<dbReference type="GO" id="GO:0004479">
    <property type="term" value="F:methionyl-tRNA formyltransferase activity"/>
    <property type="evidence" value="ECO:0007669"/>
    <property type="project" value="TreeGrafter"/>
</dbReference>
<feature type="domain" description="Formyl transferase N-terminal" evidence="1">
    <location>
        <begin position="100"/>
        <end position="190"/>
    </location>
</feature>
<proteinExistence type="predicted"/>
<dbReference type="GO" id="GO:0005829">
    <property type="term" value="C:cytosol"/>
    <property type="evidence" value="ECO:0007669"/>
    <property type="project" value="TreeGrafter"/>
</dbReference>
<accession>A0A5R9J074</accession>
<dbReference type="Pfam" id="PF00551">
    <property type="entry name" value="Formyl_trans_N"/>
    <property type="match status" value="1"/>
</dbReference>
<dbReference type="SUPFAM" id="SSF53328">
    <property type="entry name" value="Formyltransferase"/>
    <property type="match status" value="1"/>
</dbReference>
<sequence>MNITFLVNRDLASNFALNLILPTMQHHNLTVFLSDKVGNSSDHSGHSTLLADMESKVILPLLESNRKLTGKRSRFLGFNQLQCYAQQPLATLNDINQTSGLAKLTCNTPDLIISIRFGKILQPDVIKVPRFGVINLHSGLLPQYRGVMATFWAMLNGEKEIGTTLHTIDDSGIDTGQVIAQSRIPVQRQKSYLWHVLQLYLSAPKLLQNYLQALEKNIPMEKRVQSGQAGYYSFPKQEHCTQFLQQGLTLFDTAEISAMLEHYYRKTFTAQEALWLRSRQ</sequence>
<comment type="caution">
    <text evidence="2">The sequence shown here is derived from an EMBL/GenBank/DDBJ whole genome shotgun (WGS) entry which is preliminary data.</text>
</comment>
<organism evidence="2 3">
    <name type="scientific">Thalassotalea litorea</name>
    <dbReference type="NCBI Taxonomy" id="2020715"/>
    <lineage>
        <taxon>Bacteria</taxon>
        <taxon>Pseudomonadati</taxon>
        <taxon>Pseudomonadota</taxon>
        <taxon>Gammaproteobacteria</taxon>
        <taxon>Alteromonadales</taxon>
        <taxon>Colwelliaceae</taxon>
        <taxon>Thalassotalea</taxon>
    </lineage>
</organism>
<dbReference type="OrthoDB" id="467573at2"/>
<dbReference type="InterPro" id="IPR036477">
    <property type="entry name" value="Formyl_transf_N_sf"/>
</dbReference>
<dbReference type="EMBL" id="VCBC01000002">
    <property type="protein sequence ID" value="TLU67578.1"/>
    <property type="molecule type" value="Genomic_DNA"/>
</dbReference>
<dbReference type="InterPro" id="IPR002376">
    <property type="entry name" value="Formyl_transf_N"/>
</dbReference>
<gene>
    <name evidence="2" type="ORF">FE810_01120</name>
</gene>
<evidence type="ECO:0000313" key="2">
    <source>
        <dbReference type="EMBL" id="TLU67578.1"/>
    </source>
</evidence>
<keyword evidence="3" id="KW-1185">Reference proteome</keyword>
<dbReference type="Gene3D" id="3.40.50.12230">
    <property type="match status" value="1"/>
</dbReference>
<name>A0A5R9J074_9GAMM</name>
<dbReference type="CDD" id="cd08653">
    <property type="entry name" value="FMT_core_like_3"/>
    <property type="match status" value="1"/>
</dbReference>
<dbReference type="AlphaFoldDB" id="A0A5R9J074"/>
<dbReference type="RefSeq" id="WP_138318181.1">
    <property type="nucleotide sequence ID" value="NZ_VCBC01000002.1"/>
</dbReference>
<evidence type="ECO:0000259" key="1">
    <source>
        <dbReference type="Pfam" id="PF00551"/>
    </source>
</evidence>
<keyword evidence="2" id="KW-0808">Transferase</keyword>
<dbReference type="PANTHER" id="PTHR11138">
    <property type="entry name" value="METHIONYL-TRNA FORMYLTRANSFERASE"/>
    <property type="match status" value="1"/>
</dbReference>
<evidence type="ECO:0000313" key="3">
    <source>
        <dbReference type="Proteomes" id="UP000307790"/>
    </source>
</evidence>
<protein>
    <submittedName>
        <fullName evidence="2">Formyl transferase</fullName>
    </submittedName>
</protein>
<dbReference type="PANTHER" id="PTHR11138:SF5">
    <property type="entry name" value="METHIONYL-TRNA FORMYLTRANSFERASE, MITOCHONDRIAL"/>
    <property type="match status" value="1"/>
</dbReference>
<dbReference type="Proteomes" id="UP000307790">
    <property type="component" value="Unassembled WGS sequence"/>
</dbReference>
<reference evidence="2 3" key="1">
    <citation type="submission" date="2019-05" db="EMBL/GenBank/DDBJ databases">
        <title>Genome sequences of Thalassotalea litorea 1K03283.</title>
        <authorList>
            <person name="Zhang D."/>
        </authorList>
    </citation>
    <scope>NUCLEOTIDE SEQUENCE [LARGE SCALE GENOMIC DNA]</scope>
    <source>
        <strain evidence="2 3">MCCC 1K03283</strain>
    </source>
</reference>